<evidence type="ECO:0000256" key="2">
    <source>
        <dbReference type="ARBA" id="ARBA00012571"/>
    </source>
</evidence>
<evidence type="ECO:0000256" key="1">
    <source>
        <dbReference type="ARBA" id="ARBA00007469"/>
    </source>
</evidence>
<dbReference type="Pfam" id="PF00445">
    <property type="entry name" value="Ribonuclease_T2"/>
    <property type="match status" value="1"/>
</dbReference>
<feature type="active site" evidence="4">
    <location>
        <position position="89"/>
    </location>
</feature>
<reference evidence="8 9" key="1">
    <citation type="submission" date="2015-07" db="EMBL/GenBank/DDBJ databases">
        <title>Draft Genome Sequence of Malassezia furfur CBS1878 and Malassezia pachydermatis CBS1879.</title>
        <authorList>
            <person name="Triana S."/>
            <person name="Ohm R."/>
            <person name="Gonzalez A."/>
            <person name="DeCock H."/>
            <person name="Restrepo S."/>
            <person name="Celis A."/>
        </authorList>
    </citation>
    <scope>NUCLEOTIDE SEQUENCE [LARGE SCALE GENOMIC DNA]</scope>
    <source>
        <strain evidence="8 9">CBS 1879</strain>
    </source>
</reference>
<dbReference type="InterPro" id="IPR036430">
    <property type="entry name" value="RNase_T2-like_sf"/>
</dbReference>
<keyword evidence="7" id="KW-0732">Signal</keyword>
<gene>
    <name evidence="8" type="ORF">Malapachy_0307</name>
</gene>
<dbReference type="EC" id="4.6.1.19" evidence="2"/>
<proteinExistence type="inferred from homology"/>
<feature type="compositionally biased region" description="Polar residues" evidence="6">
    <location>
        <begin position="111"/>
        <end position="121"/>
    </location>
</feature>
<feature type="active site" evidence="4">
    <location>
        <position position="170"/>
    </location>
</feature>
<dbReference type="InterPro" id="IPR018188">
    <property type="entry name" value="RNase_T2_His_AS_1"/>
</dbReference>
<dbReference type="PANTHER" id="PTHR11240:SF17">
    <property type="entry name" value="RIBONUCLEASE T2"/>
    <property type="match status" value="1"/>
</dbReference>
<evidence type="ECO:0000256" key="5">
    <source>
        <dbReference type="RuleBase" id="RU004328"/>
    </source>
</evidence>
<keyword evidence="9" id="KW-1185">Reference proteome</keyword>
<dbReference type="RefSeq" id="XP_017990049.1">
    <property type="nucleotide sequence ID" value="XM_018134832.1"/>
</dbReference>
<feature type="active site" evidence="4">
    <location>
        <position position="174"/>
    </location>
</feature>
<evidence type="ECO:0000256" key="6">
    <source>
        <dbReference type="SAM" id="MobiDB-lite"/>
    </source>
</evidence>
<comment type="caution">
    <text evidence="8">The sequence shown here is derived from an EMBL/GenBank/DDBJ whole genome shotgun (WGS) entry which is preliminary data.</text>
</comment>
<organism evidence="8 9">
    <name type="scientific">Malassezia pachydermatis</name>
    <dbReference type="NCBI Taxonomy" id="77020"/>
    <lineage>
        <taxon>Eukaryota</taxon>
        <taxon>Fungi</taxon>
        <taxon>Dikarya</taxon>
        <taxon>Basidiomycota</taxon>
        <taxon>Ustilaginomycotina</taxon>
        <taxon>Malasseziomycetes</taxon>
        <taxon>Malasseziales</taxon>
        <taxon>Malasseziaceae</taxon>
        <taxon>Malassezia</taxon>
    </lineage>
</organism>
<dbReference type="GO" id="GO:0033897">
    <property type="term" value="F:ribonuclease T2 activity"/>
    <property type="evidence" value="ECO:0007669"/>
    <property type="project" value="UniProtKB-EC"/>
</dbReference>
<dbReference type="GO" id="GO:0006401">
    <property type="term" value="P:RNA catabolic process"/>
    <property type="evidence" value="ECO:0007669"/>
    <property type="project" value="TreeGrafter"/>
</dbReference>
<feature type="signal peptide" evidence="7">
    <location>
        <begin position="1"/>
        <end position="18"/>
    </location>
</feature>
<dbReference type="Gene3D" id="3.90.730.10">
    <property type="entry name" value="Ribonuclease T2-like"/>
    <property type="match status" value="1"/>
</dbReference>
<dbReference type="InterPro" id="IPR001568">
    <property type="entry name" value="RNase_T2-like"/>
</dbReference>
<evidence type="ECO:0000256" key="3">
    <source>
        <dbReference type="ARBA" id="ARBA00023157"/>
    </source>
</evidence>
<dbReference type="VEuPathDB" id="FungiDB:Malapachy_0307"/>
<feature type="region of interest" description="Disordered" evidence="6">
    <location>
        <begin position="111"/>
        <end position="131"/>
    </location>
</feature>
<dbReference type="CDD" id="cd01061">
    <property type="entry name" value="RNase_T2_euk"/>
    <property type="match status" value="1"/>
</dbReference>
<dbReference type="PROSITE" id="PS00530">
    <property type="entry name" value="RNASE_T2_1"/>
    <property type="match status" value="1"/>
</dbReference>
<evidence type="ECO:0000256" key="7">
    <source>
        <dbReference type="SAM" id="SignalP"/>
    </source>
</evidence>
<dbReference type="AlphaFoldDB" id="A0A0M8MLC0"/>
<dbReference type="EMBL" id="LGAV01000014">
    <property type="protein sequence ID" value="KOS12417.1"/>
    <property type="molecule type" value="Genomic_DNA"/>
</dbReference>
<evidence type="ECO:0000313" key="9">
    <source>
        <dbReference type="Proteomes" id="UP000037751"/>
    </source>
</evidence>
<name>A0A0M8MLC0_9BASI</name>
<dbReference type="SUPFAM" id="SSF55895">
    <property type="entry name" value="Ribonuclease Rh-like"/>
    <property type="match status" value="1"/>
</dbReference>
<accession>A0A0M8MLC0</accession>
<dbReference type="OrthoDB" id="435754at2759"/>
<dbReference type="GO" id="GO:0005576">
    <property type="term" value="C:extracellular region"/>
    <property type="evidence" value="ECO:0007669"/>
    <property type="project" value="TreeGrafter"/>
</dbReference>
<keyword evidence="3" id="KW-1015">Disulfide bond</keyword>
<feature type="chain" id="PRO_5005818574" description="ribonuclease T2" evidence="7">
    <location>
        <begin position="19"/>
        <end position="326"/>
    </location>
</feature>
<evidence type="ECO:0000256" key="4">
    <source>
        <dbReference type="PIRSR" id="PIRSR633697-1"/>
    </source>
</evidence>
<evidence type="ECO:0000313" key="8">
    <source>
        <dbReference type="EMBL" id="KOS12417.1"/>
    </source>
</evidence>
<dbReference type="InterPro" id="IPR033697">
    <property type="entry name" value="Ribonuclease_T2_eukaryotic"/>
</dbReference>
<dbReference type="Proteomes" id="UP000037751">
    <property type="component" value="Unassembled WGS sequence"/>
</dbReference>
<dbReference type="PROSITE" id="PS00531">
    <property type="entry name" value="RNASE_T2_2"/>
    <property type="match status" value="1"/>
</dbReference>
<protein>
    <recommendedName>
        <fullName evidence="2">ribonuclease T2</fullName>
        <ecNumber evidence="2">4.6.1.19</ecNumber>
    </recommendedName>
</protein>
<dbReference type="GeneID" id="28726707"/>
<dbReference type="InterPro" id="IPR033130">
    <property type="entry name" value="RNase_T2_His_AS_2"/>
</dbReference>
<comment type="similarity">
    <text evidence="1 5">Belongs to the RNase T2 family.</text>
</comment>
<dbReference type="PANTHER" id="PTHR11240">
    <property type="entry name" value="RIBONUCLEASE T2"/>
    <property type="match status" value="1"/>
</dbReference>
<dbReference type="STRING" id="77020.A0A0M8MLC0"/>
<dbReference type="GO" id="GO:0003723">
    <property type="term" value="F:RNA binding"/>
    <property type="evidence" value="ECO:0007669"/>
    <property type="project" value="InterPro"/>
</dbReference>
<sequence>MMLFKIGAALLGAAFVNAALYSNTSQHNHTCVLQTPVTSCSVKSLDLANVDSCCSETFGGLVLSTQFWDTHTGEEENGQLLPQKHWTLHGLWPDFCNGSFTQYCDLNRQYDPSPSPNTTNGEPDGTPVPAWKGPGVDTFIEDWGRKDLLDFMNTFWVSQGSPNKDFWAHEFSKHGTCYSTFDIPCYGPKYRKNEDLIEFYETAIKFYRELPTYDWLAAEGITPSNKTAYSLSDITNALKKHYGATPHLGCSGPSYSETDAGKGSNDHGRTVLTEVWYFNHVTGRVQDANATHIDSTTDTSCSSADGAIWYYERASKSEQDVSDKEF</sequence>